<evidence type="ECO:0000313" key="2">
    <source>
        <dbReference type="Proteomes" id="UP000078541"/>
    </source>
</evidence>
<dbReference type="EMBL" id="KQ981905">
    <property type="protein sequence ID" value="KYN33612.1"/>
    <property type="molecule type" value="Genomic_DNA"/>
</dbReference>
<organism evidence="1 2">
    <name type="scientific">Trachymyrmex septentrionalis</name>
    <dbReference type="NCBI Taxonomy" id="34720"/>
    <lineage>
        <taxon>Eukaryota</taxon>
        <taxon>Metazoa</taxon>
        <taxon>Ecdysozoa</taxon>
        <taxon>Arthropoda</taxon>
        <taxon>Hexapoda</taxon>
        <taxon>Insecta</taxon>
        <taxon>Pterygota</taxon>
        <taxon>Neoptera</taxon>
        <taxon>Endopterygota</taxon>
        <taxon>Hymenoptera</taxon>
        <taxon>Apocrita</taxon>
        <taxon>Aculeata</taxon>
        <taxon>Formicoidea</taxon>
        <taxon>Formicidae</taxon>
        <taxon>Myrmicinae</taxon>
        <taxon>Trachymyrmex</taxon>
    </lineage>
</organism>
<keyword evidence="2" id="KW-1185">Reference proteome</keyword>
<evidence type="ECO:0000313" key="1">
    <source>
        <dbReference type="EMBL" id="KYN33612.1"/>
    </source>
</evidence>
<reference evidence="1 2" key="1">
    <citation type="submission" date="2016-03" db="EMBL/GenBank/DDBJ databases">
        <title>Trachymyrmex septentrionalis WGS genome.</title>
        <authorList>
            <person name="Nygaard S."/>
            <person name="Hu H."/>
            <person name="Boomsma J."/>
            <person name="Zhang G."/>
        </authorList>
    </citation>
    <scope>NUCLEOTIDE SEQUENCE [LARGE SCALE GENOMIC DNA]</scope>
    <source>
        <strain evidence="1">Tsep2-gDNA-1</strain>
        <tissue evidence="1">Whole body</tissue>
    </source>
</reference>
<dbReference type="Proteomes" id="UP000078541">
    <property type="component" value="Unassembled WGS sequence"/>
</dbReference>
<gene>
    <name evidence="1" type="ORF">ALC56_12324</name>
</gene>
<name>A0A195F0C7_9HYME</name>
<dbReference type="AlphaFoldDB" id="A0A195F0C7"/>
<protein>
    <submittedName>
        <fullName evidence="1">Uncharacterized protein</fullName>
    </submittedName>
</protein>
<sequence length="57" mass="6308">MRMSAEVMIRLLHLSYRQAPCSTTRQAAVTSSLSPRANQIQRGGTELKSRGRLCACD</sequence>
<proteinExistence type="predicted"/>
<accession>A0A195F0C7</accession>